<evidence type="ECO:0000259" key="3">
    <source>
        <dbReference type="PROSITE" id="PS50011"/>
    </source>
</evidence>
<reference evidence="4" key="2">
    <citation type="submission" date="2018-05" db="EMBL/GenBank/DDBJ databases">
        <title>OpunRS2 (Oryza punctata Reference Sequence Version 2).</title>
        <authorList>
            <person name="Zhang J."/>
            <person name="Kudrna D."/>
            <person name="Lee S."/>
            <person name="Talag J."/>
            <person name="Welchert J."/>
            <person name="Wing R.A."/>
        </authorList>
    </citation>
    <scope>NUCLEOTIDE SEQUENCE [LARGE SCALE GENOMIC DNA]</scope>
</reference>
<dbReference type="Gramene" id="OPUNC11G18600.1">
    <property type="protein sequence ID" value="OPUNC11G18600.1"/>
    <property type="gene ID" value="OPUNC11G18600"/>
</dbReference>
<dbReference type="PANTHER" id="PTHR46146:SF7">
    <property type="entry name" value="OS11G0664000 PROTEIN"/>
    <property type="match status" value="1"/>
</dbReference>
<dbReference type="Gene3D" id="1.10.510.10">
    <property type="entry name" value="Transferase(Phosphotransferase) domain 1"/>
    <property type="match status" value="1"/>
</dbReference>
<evidence type="ECO:0000256" key="2">
    <source>
        <dbReference type="SAM" id="MobiDB-lite"/>
    </source>
</evidence>
<dbReference type="HOGENOM" id="CLU_000288_158_3_1"/>
<feature type="compositionally biased region" description="Acidic residues" evidence="2">
    <location>
        <begin position="349"/>
        <end position="363"/>
    </location>
</feature>
<feature type="domain" description="Protein kinase" evidence="3">
    <location>
        <begin position="130"/>
        <end position="417"/>
    </location>
</feature>
<feature type="region of interest" description="Disordered" evidence="2">
    <location>
        <begin position="346"/>
        <end position="391"/>
    </location>
</feature>
<feature type="compositionally biased region" description="Basic and acidic residues" evidence="2">
    <location>
        <begin position="364"/>
        <end position="375"/>
    </location>
</feature>
<dbReference type="InterPro" id="IPR017441">
    <property type="entry name" value="Protein_kinase_ATP_BS"/>
</dbReference>
<reference evidence="4" key="1">
    <citation type="submission" date="2015-04" db="UniProtKB">
        <authorList>
            <consortium name="EnsemblPlants"/>
        </authorList>
    </citation>
    <scope>IDENTIFICATION</scope>
</reference>
<dbReference type="Pfam" id="PF00069">
    <property type="entry name" value="Pkinase"/>
    <property type="match status" value="1"/>
</dbReference>
<dbReference type="GO" id="GO:0005524">
    <property type="term" value="F:ATP binding"/>
    <property type="evidence" value="ECO:0007669"/>
    <property type="project" value="UniProtKB-UniRule"/>
</dbReference>
<accession>A0A0E0MHY7</accession>
<dbReference type="AlphaFoldDB" id="A0A0E0MHY7"/>
<feature type="binding site" evidence="1">
    <location>
        <position position="158"/>
    </location>
    <ligand>
        <name>ATP</name>
        <dbReference type="ChEBI" id="CHEBI:30616"/>
    </ligand>
</feature>
<dbReference type="InterPro" id="IPR000719">
    <property type="entry name" value="Prot_kinase_dom"/>
</dbReference>
<dbReference type="Gene3D" id="3.30.200.20">
    <property type="entry name" value="Phosphorylase Kinase, domain 1"/>
    <property type="match status" value="1"/>
</dbReference>
<dbReference type="CDD" id="cd21037">
    <property type="entry name" value="MLKL_NTD"/>
    <property type="match status" value="1"/>
</dbReference>
<dbReference type="Gene3D" id="1.20.930.20">
    <property type="entry name" value="Adaptor protein Cbl, N-terminal domain"/>
    <property type="match status" value="1"/>
</dbReference>
<dbReference type="PROSITE" id="PS50011">
    <property type="entry name" value="PROTEIN_KINASE_DOM"/>
    <property type="match status" value="1"/>
</dbReference>
<dbReference type="InterPro" id="IPR011009">
    <property type="entry name" value="Kinase-like_dom_sf"/>
</dbReference>
<evidence type="ECO:0000256" key="1">
    <source>
        <dbReference type="PROSITE-ProRule" id="PRU10141"/>
    </source>
</evidence>
<dbReference type="STRING" id="4537.A0A0E0MHY7"/>
<keyword evidence="1" id="KW-0067">ATP-binding</keyword>
<dbReference type="GO" id="GO:0004672">
    <property type="term" value="F:protein kinase activity"/>
    <property type="evidence" value="ECO:0007669"/>
    <property type="project" value="InterPro"/>
</dbReference>
<dbReference type="SUPFAM" id="SSF56112">
    <property type="entry name" value="Protein kinase-like (PK-like)"/>
    <property type="match status" value="1"/>
</dbReference>
<protein>
    <recommendedName>
        <fullName evidence="3">Protein kinase domain-containing protein</fullName>
    </recommendedName>
</protein>
<feature type="compositionally biased region" description="Acidic residues" evidence="2">
    <location>
        <begin position="376"/>
        <end position="387"/>
    </location>
</feature>
<dbReference type="PROSITE" id="PS00107">
    <property type="entry name" value="PROTEIN_KINASE_ATP"/>
    <property type="match status" value="1"/>
</dbReference>
<dbReference type="PANTHER" id="PTHR46146">
    <property type="entry name" value="SERINE/THREONINE-PROTEIN KINASE-LIKE PROTEIN CCR4"/>
    <property type="match status" value="1"/>
</dbReference>
<proteinExistence type="predicted"/>
<dbReference type="Proteomes" id="UP000026962">
    <property type="component" value="Chromosome 11"/>
</dbReference>
<dbReference type="InterPro" id="IPR059179">
    <property type="entry name" value="MLKL-like_MCAfunc"/>
</dbReference>
<keyword evidence="1" id="KW-0547">Nucleotide-binding</keyword>
<keyword evidence="5" id="KW-1185">Reference proteome</keyword>
<name>A0A0E0MHY7_ORYPU</name>
<dbReference type="OMA" id="HIDITGR"/>
<dbReference type="GO" id="GO:0007166">
    <property type="term" value="P:cell surface receptor signaling pathway"/>
    <property type="evidence" value="ECO:0007669"/>
    <property type="project" value="InterPro"/>
</dbReference>
<dbReference type="InterPro" id="IPR036537">
    <property type="entry name" value="Adaptor_Cbl_N_dom_sf"/>
</dbReference>
<evidence type="ECO:0000313" key="4">
    <source>
        <dbReference type="EnsemblPlants" id="OPUNC11G18600.1"/>
    </source>
</evidence>
<sequence length="417" mass="47832">MTAQQNKKECEQLARRVFTIAELLQHLQDPDVLRRPEIRRPLTGLDDTLREAHELVMACQDKSTVYSHMYITRRLDRMYNILLPTNTPVPSTSALSMPPNPVPAAQFVWRGTHGVKEFTFKELATATNNFSPDRMIGGGGFATVYMGMLPDGREVAIKRMLRTSYVPKRDFMTELSNLRSVSHENIVRVFGSCVREKRQLLSPFRKKQEELLLVLEYIENGTLDSHLYGPRSSSPVMTSWKTRIEILLGVSRAIEYMQSCGERPVIHRVIKPSNMLLDASWAPRLSDFLLALTSEGPEHVVDHVIGTIGYLAPEYLTGGFVNPTIDIYSFGVVMLQVLRGKKPYFSKEESEEEKTEECEEEDKREECEQEGKNTEEDKEENEQEEEEKTFLTEKEWQLAKAVRVWSPRIGVLRTDID</sequence>
<dbReference type="InterPro" id="IPR045766">
    <property type="entry name" value="MCAfunc"/>
</dbReference>
<dbReference type="Pfam" id="PF19584">
    <property type="entry name" value="MCAfunc"/>
    <property type="match status" value="1"/>
</dbReference>
<organism evidence="4">
    <name type="scientific">Oryza punctata</name>
    <name type="common">Red rice</name>
    <dbReference type="NCBI Taxonomy" id="4537"/>
    <lineage>
        <taxon>Eukaryota</taxon>
        <taxon>Viridiplantae</taxon>
        <taxon>Streptophyta</taxon>
        <taxon>Embryophyta</taxon>
        <taxon>Tracheophyta</taxon>
        <taxon>Spermatophyta</taxon>
        <taxon>Magnoliopsida</taxon>
        <taxon>Liliopsida</taxon>
        <taxon>Poales</taxon>
        <taxon>Poaceae</taxon>
        <taxon>BOP clade</taxon>
        <taxon>Oryzoideae</taxon>
        <taxon>Oryzeae</taxon>
        <taxon>Oryzinae</taxon>
        <taxon>Oryza</taxon>
    </lineage>
</organism>
<dbReference type="EnsemblPlants" id="OPUNC11G18600.1">
    <property type="protein sequence ID" value="OPUNC11G18600.1"/>
    <property type="gene ID" value="OPUNC11G18600"/>
</dbReference>
<evidence type="ECO:0000313" key="5">
    <source>
        <dbReference type="Proteomes" id="UP000026962"/>
    </source>
</evidence>